<dbReference type="Proteomes" id="UP000198704">
    <property type="component" value="Unassembled WGS sequence"/>
</dbReference>
<sequence>MMLSRRGVSGLAALLAGLGASRATAAPATGPKTHRVAMQVSSREGGVFDLALNNAVNLAREYSEQAEELEVEIVAYGPGLHMLRADTSPVTARIHSISESVPGIVLSACGNTIKAMEKAEGHSLELLPHVGIVPAGAVRLVTLQEAGWSYLRV</sequence>
<dbReference type="InterPro" id="IPR027396">
    <property type="entry name" value="DsrEFH-like"/>
</dbReference>
<dbReference type="RefSeq" id="WP_091712878.1">
    <property type="nucleotide sequence ID" value="NZ_FNHS01000001.1"/>
</dbReference>
<dbReference type="PANTHER" id="PTHR37691">
    <property type="entry name" value="BLR3518 PROTEIN"/>
    <property type="match status" value="1"/>
</dbReference>
<reference evidence="3" key="1">
    <citation type="submission" date="2016-10" db="EMBL/GenBank/DDBJ databases">
        <authorList>
            <person name="Varghese N."/>
            <person name="Submissions S."/>
        </authorList>
    </citation>
    <scope>NUCLEOTIDE SEQUENCE [LARGE SCALE GENOMIC DNA]</scope>
    <source>
        <strain evidence="3">BL47</strain>
    </source>
</reference>
<dbReference type="AlphaFoldDB" id="A0A1G9RYD1"/>
<dbReference type="PANTHER" id="PTHR37691:SF1">
    <property type="entry name" value="BLR3518 PROTEIN"/>
    <property type="match status" value="1"/>
</dbReference>
<proteinExistence type="predicted"/>
<keyword evidence="1" id="KW-0732">Signal</keyword>
<dbReference type="STRING" id="582672.SAMN05216360_101428"/>
<organism evidence="2 3">
    <name type="scientific">Methylobacterium phyllostachyos</name>
    <dbReference type="NCBI Taxonomy" id="582672"/>
    <lineage>
        <taxon>Bacteria</taxon>
        <taxon>Pseudomonadati</taxon>
        <taxon>Pseudomonadota</taxon>
        <taxon>Alphaproteobacteria</taxon>
        <taxon>Hyphomicrobiales</taxon>
        <taxon>Methylobacteriaceae</taxon>
        <taxon>Methylobacterium</taxon>
    </lineage>
</organism>
<name>A0A1G9RYD1_9HYPH</name>
<keyword evidence="3" id="KW-1185">Reference proteome</keyword>
<evidence type="ECO:0000313" key="3">
    <source>
        <dbReference type="Proteomes" id="UP000198704"/>
    </source>
</evidence>
<evidence type="ECO:0000256" key="1">
    <source>
        <dbReference type="SAM" id="SignalP"/>
    </source>
</evidence>
<feature type="chain" id="PRO_5011597979" evidence="1">
    <location>
        <begin position="26"/>
        <end position="153"/>
    </location>
</feature>
<gene>
    <name evidence="2" type="ORF">SAMN05216360_101428</name>
</gene>
<dbReference type="OrthoDB" id="5794490at2"/>
<dbReference type="Gene3D" id="3.40.1260.10">
    <property type="entry name" value="DsrEFH-like"/>
    <property type="match status" value="1"/>
</dbReference>
<feature type="signal peptide" evidence="1">
    <location>
        <begin position="1"/>
        <end position="25"/>
    </location>
</feature>
<accession>A0A1G9RYD1</accession>
<protein>
    <submittedName>
        <fullName evidence="2">Uncharacterized protein</fullName>
    </submittedName>
</protein>
<dbReference type="SUPFAM" id="SSF75169">
    <property type="entry name" value="DsrEFH-like"/>
    <property type="match status" value="1"/>
</dbReference>
<dbReference type="EMBL" id="FNHS01000001">
    <property type="protein sequence ID" value="SDM28226.1"/>
    <property type="molecule type" value="Genomic_DNA"/>
</dbReference>
<evidence type="ECO:0000313" key="2">
    <source>
        <dbReference type="EMBL" id="SDM28226.1"/>
    </source>
</evidence>